<proteinExistence type="predicted"/>
<feature type="compositionally biased region" description="Polar residues" evidence="2">
    <location>
        <begin position="39"/>
        <end position="51"/>
    </location>
</feature>
<feature type="compositionally biased region" description="Gly residues" evidence="2">
    <location>
        <begin position="24"/>
        <end position="33"/>
    </location>
</feature>
<feature type="compositionally biased region" description="Low complexity" evidence="2">
    <location>
        <begin position="160"/>
        <end position="180"/>
    </location>
</feature>
<keyword evidence="1" id="KW-0175">Coiled coil</keyword>
<evidence type="ECO:0000256" key="1">
    <source>
        <dbReference type="SAM" id="Coils"/>
    </source>
</evidence>
<feature type="compositionally biased region" description="Polar residues" evidence="2">
    <location>
        <begin position="97"/>
        <end position="123"/>
    </location>
</feature>
<gene>
    <name evidence="3" type="ORF">HK100_000865</name>
</gene>
<keyword evidence="4" id="KW-1185">Reference proteome</keyword>
<evidence type="ECO:0000313" key="3">
    <source>
        <dbReference type="EMBL" id="KAJ3117266.1"/>
    </source>
</evidence>
<dbReference type="EMBL" id="JADGJH010001177">
    <property type="protein sequence ID" value="KAJ3117266.1"/>
    <property type="molecule type" value="Genomic_DNA"/>
</dbReference>
<feature type="coiled-coil region" evidence="1">
    <location>
        <begin position="548"/>
        <end position="648"/>
    </location>
</feature>
<protein>
    <submittedName>
        <fullName evidence="3">Uncharacterized protein</fullName>
    </submittedName>
</protein>
<dbReference type="Proteomes" id="UP001211907">
    <property type="component" value="Unassembled WGS sequence"/>
</dbReference>
<sequence>MSHLPVSTRRTAEINGGLKLDSVGGNGSGGNGMQTGTNDLDNATSPSIESGTTATAPTIATPLSQLPVISPSLTLDKRRKSIKPSTTPTPSRHRKQSVSSLHSSVTAVAKSQQDNSGGWNSSKSIHEKPPPSESIKRSKSYASSLKKSKSGNIVVGSIASSNADESSDNNPNNSNSAGPEFVNGQHRTARALAARVAELEVLLDTAHRDLSYSNTVLETVESDHRYQLDSLKMDMKRMVDEKDAMMQMAKNEYEATIATLEDAASDLRLKCKTQLNEIEKLHARSVAAVQASAAFEIEVVALRAEREVWRGQTKLLQAEIGRLQGEAHKVAERELETEVRHDAELADLKKSAAKDVSILQNEHTTQIKSIESEYKNIIFQNESNLENLNNNLTLQMKKLSDANTKIEYLESRLRTTEQALEKEKISHSETITKNELEMNESTAKFNATIIEKDSTMEEMNSKIAFLSQTLAITKKSESNFLTQLNDTTEELAATKLNFETTNSDFKKAIESNAAEVESLKNDFNTALAVEKTTIVALNDQISSVSHSLKQTESNVEHLESNLIETRQLLEQTKQTLDETMAQNEAEIKDLNVQFNNTLLSKESIIRDLSGEVSKLQNKEAEAKLTLNLAETTRELKTVRAELVEKIAENELNVQTHISEIDAQRSEFDT</sequence>
<feature type="region of interest" description="Disordered" evidence="2">
    <location>
        <begin position="160"/>
        <end position="182"/>
    </location>
</feature>
<feature type="region of interest" description="Disordered" evidence="2">
    <location>
        <begin position="1"/>
        <end position="143"/>
    </location>
</feature>
<feature type="non-terminal residue" evidence="3">
    <location>
        <position position="669"/>
    </location>
</feature>
<dbReference type="AlphaFoldDB" id="A0AAD5XGM2"/>
<feature type="coiled-coil region" evidence="1">
    <location>
        <begin position="382"/>
        <end position="419"/>
    </location>
</feature>
<feature type="coiled-coil region" evidence="1">
    <location>
        <begin position="250"/>
        <end position="277"/>
    </location>
</feature>
<organism evidence="3 4">
    <name type="scientific">Physocladia obscura</name>
    <dbReference type="NCBI Taxonomy" id="109957"/>
    <lineage>
        <taxon>Eukaryota</taxon>
        <taxon>Fungi</taxon>
        <taxon>Fungi incertae sedis</taxon>
        <taxon>Chytridiomycota</taxon>
        <taxon>Chytridiomycota incertae sedis</taxon>
        <taxon>Chytridiomycetes</taxon>
        <taxon>Chytridiales</taxon>
        <taxon>Chytriomycetaceae</taxon>
        <taxon>Physocladia</taxon>
    </lineage>
</organism>
<feature type="compositionally biased region" description="Low complexity" evidence="2">
    <location>
        <begin position="52"/>
        <end position="62"/>
    </location>
</feature>
<feature type="compositionally biased region" description="Basic and acidic residues" evidence="2">
    <location>
        <begin position="124"/>
        <end position="136"/>
    </location>
</feature>
<comment type="caution">
    <text evidence="3">The sequence shown here is derived from an EMBL/GenBank/DDBJ whole genome shotgun (WGS) entry which is preliminary data.</text>
</comment>
<evidence type="ECO:0000313" key="4">
    <source>
        <dbReference type="Proteomes" id="UP001211907"/>
    </source>
</evidence>
<reference evidence="3" key="1">
    <citation type="submission" date="2020-05" db="EMBL/GenBank/DDBJ databases">
        <title>Phylogenomic resolution of chytrid fungi.</title>
        <authorList>
            <person name="Stajich J.E."/>
            <person name="Amses K."/>
            <person name="Simmons R."/>
            <person name="Seto K."/>
            <person name="Myers J."/>
            <person name="Bonds A."/>
            <person name="Quandt C.A."/>
            <person name="Barry K."/>
            <person name="Liu P."/>
            <person name="Grigoriev I."/>
            <person name="Longcore J.E."/>
            <person name="James T.Y."/>
        </authorList>
    </citation>
    <scope>NUCLEOTIDE SEQUENCE</scope>
    <source>
        <strain evidence="3">JEL0513</strain>
    </source>
</reference>
<name>A0AAD5XGM2_9FUNG</name>
<evidence type="ECO:0000256" key="2">
    <source>
        <dbReference type="SAM" id="MobiDB-lite"/>
    </source>
</evidence>
<accession>A0AAD5XGM2</accession>